<evidence type="ECO:0000256" key="8">
    <source>
        <dbReference type="ARBA" id="ARBA00023136"/>
    </source>
</evidence>
<reference evidence="10 11" key="1">
    <citation type="submission" date="2021-06" db="EMBL/GenBank/DDBJ databases">
        <title>Sphingomonas sp. XMGL2, whole genome shotgun sequencing project.</title>
        <authorList>
            <person name="Zhao G."/>
            <person name="Shen L."/>
        </authorList>
    </citation>
    <scope>NUCLEOTIDE SEQUENCE [LARGE SCALE GENOMIC DNA]</scope>
    <source>
        <strain evidence="10 11">XMGL2</strain>
    </source>
</reference>
<dbReference type="InterPro" id="IPR050375">
    <property type="entry name" value="MFS_TsgA-like"/>
</dbReference>
<keyword evidence="4" id="KW-0997">Cell inner membrane</keyword>
<proteinExistence type="predicted"/>
<keyword evidence="6 9" id="KW-0812">Transmembrane</keyword>
<dbReference type="InterPro" id="IPR005964">
    <property type="entry name" value="Glc/Gal_transptr_bac"/>
</dbReference>
<feature type="transmembrane region" description="Helical" evidence="9">
    <location>
        <begin position="199"/>
        <end position="220"/>
    </location>
</feature>
<sequence length="426" mass="44532">MAMSPTSGDQHAARTSGSVADLRWFVFALFFIFGGITSLNDVLIPKLKALFTLSYHEAMFVQSAFFAAYFIVSLPAAMIVQRVGYMRTASIGLLTMMAGCLLFIPASGSGTFALFLAALFVLGAGITIVQVVANPLISMLGDTHTAHSRLTFAQAFNSLGTTIFPPVGSVLILGSLASVDPGSLSGTALAAYRAAETRTIVHTYLGLAAALLIIAAVVWLRRNRLREVQAKDNILQAFGLLRRPRFAFGTLGIFLYVGAEVAIGSLLVNYLIQPDVLGIGAEDAGKHLIFYWGGALVGRFIGAAVLRIVHPGTVLASVAVGAIALILISANTTGLASGWALLGVGLMNAIMFPTIFSLASEGLGPRAAEGSGIICMAIVGGAIVPLLAGRVADASGLRFALIVPALCYVLIAVFARYCRTHPAVEA</sequence>
<dbReference type="EMBL" id="JAHKRT010000003">
    <property type="protein sequence ID" value="MBU3077741.1"/>
    <property type="molecule type" value="Genomic_DNA"/>
</dbReference>
<feature type="transmembrane region" description="Helical" evidence="9">
    <location>
        <begin position="59"/>
        <end position="80"/>
    </location>
</feature>
<evidence type="ECO:0000313" key="11">
    <source>
        <dbReference type="Proteomes" id="UP000776276"/>
    </source>
</evidence>
<name>A0ABS6BIU8_9SPHN</name>
<accession>A0ABS6BIU8</accession>
<gene>
    <name evidence="10" type="ORF">KOF26_07670</name>
</gene>
<comment type="subcellular location">
    <subcellularLocation>
        <location evidence="1">Cell inner membrane</location>
        <topology evidence="1">Multi-pass membrane protein</topology>
    </subcellularLocation>
</comment>
<evidence type="ECO:0000256" key="9">
    <source>
        <dbReference type="SAM" id="Phobius"/>
    </source>
</evidence>
<keyword evidence="8 9" id="KW-0472">Membrane</keyword>
<dbReference type="PANTHER" id="PTHR43702">
    <property type="entry name" value="L-FUCOSE-PROTON SYMPORTER"/>
    <property type="match status" value="1"/>
</dbReference>
<evidence type="ECO:0000313" key="10">
    <source>
        <dbReference type="EMBL" id="MBU3077741.1"/>
    </source>
</evidence>
<evidence type="ECO:0000256" key="1">
    <source>
        <dbReference type="ARBA" id="ARBA00004429"/>
    </source>
</evidence>
<organism evidence="10 11">
    <name type="scientific">Sphingomonas quercus</name>
    <dbReference type="NCBI Taxonomy" id="2842451"/>
    <lineage>
        <taxon>Bacteria</taxon>
        <taxon>Pseudomonadati</taxon>
        <taxon>Pseudomonadota</taxon>
        <taxon>Alphaproteobacteria</taxon>
        <taxon>Sphingomonadales</taxon>
        <taxon>Sphingomonadaceae</taxon>
        <taxon>Sphingomonas</taxon>
    </lineage>
</organism>
<keyword evidence="2" id="KW-0813">Transport</keyword>
<feature type="transmembrane region" description="Helical" evidence="9">
    <location>
        <begin position="397"/>
        <end position="418"/>
    </location>
</feature>
<dbReference type="Proteomes" id="UP000776276">
    <property type="component" value="Unassembled WGS sequence"/>
</dbReference>
<feature type="transmembrane region" description="Helical" evidence="9">
    <location>
        <begin position="371"/>
        <end position="391"/>
    </location>
</feature>
<protein>
    <submittedName>
        <fullName evidence="10">Sugar MFS transporter</fullName>
    </submittedName>
</protein>
<dbReference type="NCBIfam" id="TIGR01272">
    <property type="entry name" value="gluP"/>
    <property type="match status" value="1"/>
</dbReference>
<feature type="transmembrane region" description="Helical" evidence="9">
    <location>
        <begin position="112"/>
        <end position="137"/>
    </location>
</feature>
<evidence type="ECO:0000256" key="6">
    <source>
        <dbReference type="ARBA" id="ARBA00022692"/>
    </source>
</evidence>
<evidence type="ECO:0000256" key="7">
    <source>
        <dbReference type="ARBA" id="ARBA00022989"/>
    </source>
</evidence>
<dbReference type="RefSeq" id="WP_216322696.1">
    <property type="nucleotide sequence ID" value="NZ_JAHKRT010000003.1"/>
</dbReference>
<feature type="transmembrane region" description="Helical" evidence="9">
    <location>
        <begin position="246"/>
        <end position="268"/>
    </location>
</feature>
<feature type="transmembrane region" description="Helical" evidence="9">
    <location>
        <begin position="158"/>
        <end position="179"/>
    </location>
</feature>
<keyword evidence="3" id="KW-1003">Cell membrane</keyword>
<dbReference type="InterPro" id="IPR011701">
    <property type="entry name" value="MFS"/>
</dbReference>
<evidence type="ECO:0000256" key="2">
    <source>
        <dbReference type="ARBA" id="ARBA00022448"/>
    </source>
</evidence>
<feature type="transmembrane region" description="Helical" evidence="9">
    <location>
        <begin position="313"/>
        <end position="330"/>
    </location>
</feature>
<dbReference type="Pfam" id="PF07690">
    <property type="entry name" value="MFS_1"/>
    <property type="match status" value="1"/>
</dbReference>
<dbReference type="PANTHER" id="PTHR43702:SF3">
    <property type="entry name" value="PROTEIN TSGA"/>
    <property type="match status" value="1"/>
</dbReference>
<keyword evidence="11" id="KW-1185">Reference proteome</keyword>
<evidence type="ECO:0000256" key="3">
    <source>
        <dbReference type="ARBA" id="ARBA00022475"/>
    </source>
</evidence>
<evidence type="ECO:0000256" key="5">
    <source>
        <dbReference type="ARBA" id="ARBA00022597"/>
    </source>
</evidence>
<feature type="transmembrane region" description="Helical" evidence="9">
    <location>
        <begin position="21"/>
        <end position="39"/>
    </location>
</feature>
<feature type="transmembrane region" description="Helical" evidence="9">
    <location>
        <begin position="336"/>
        <end position="359"/>
    </location>
</feature>
<feature type="transmembrane region" description="Helical" evidence="9">
    <location>
        <begin position="87"/>
        <end position="106"/>
    </location>
</feature>
<keyword evidence="5" id="KW-0762">Sugar transport</keyword>
<evidence type="ECO:0000256" key="4">
    <source>
        <dbReference type="ARBA" id="ARBA00022519"/>
    </source>
</evidence>
<keyword evidence="7 9" id="KW-1133">Transmembrane helix</keyword>
<comment type="caution">
    <text evidence="10">The sequence shown here is derived from an EMBL/GenBank/DDBJ whole genome shotgun (WGS) entry which is preliminary data.</text>
</comment>
<feature type="transmembrane region" description="Helical" evidence="9">
    <location>
        <begin position="288"/>
        <end position="306"/>
    </location>
</feature>
<dbReference type="CDD" id="cd17394">
    <property type="entry name" value="MFS_FucP_like"/>
    <property type="match status" value="1"/>
</dbReference>